<keyword evidence="4" id="KW-1185">Reference proteome</keyword>
<accession>A0AAJ7BVZ9</accession>
<keyword evidence="1" id="KW-0245">EGF-like domain</keyword>
<dbReference type="SUPFAM" id="SSF57196">
    <property type="entry name" value="EGF/Laminin"/>
    <property type="match status" value="1"/>
</dbReference>
<keyword evidence="1" id="KW-1015">Disulfide bond</keyword>
<sequence>MTRINLLPVALFLLILVAKSRSCELDQMRSGCRINSGQCNCGYGCKSEYRYETVEECRLALRGVRHDICHRKPCLHGGSCLQITQDPGYKCLCEGTGFYGIRCDKSCPGPNNLRFRGPFPYECVVI</sequence>
<feature type="signal peptide" evidence="2">
    <location>
        <begin position="1"/>
        <end position="22"/>
    </location>
</feature>
<dbReference type="Gene3D" id="2.10.25.10">
    <property type="entry name" value="Laminin"/>
    <property type="match status" value="1"/>
</dbReference>
<dbReference type="RefSeq" id="XP_015595696.1">
    <property type="nucleotide sequence ID" value="XM_015740210.2"/>
</dbReference>
<feature type="chain" id="PRO_5042482673" evidence="2">
    <location>
        <begin position="23"/>
        <end position="126"/>
    </location>
</feature>
<dbReference type="Proteomes" id="UP000694920">
    <property type="component" value="Unplaced"/>
</dbReference>
<keyword evidence="2" id="KW-0732">Signal</keyword>
<dbReference type="KEGG" id="ccin:107267971"/>
<dbReference type="InterPro" id="IPR000742">
    <property type="entry name" value="EGF"/>
</dbReference>
<comment type="caution">
    <text evidence="1">Lacks conserved residue(s) required for the propagation of feature annotation.</text>
</comment>
<evidence type="ECO:0000256" key="1">
    <source>
        <dbReference type="PROSITE-ProRule" id="PRU00076"/>
    </source>
</evidence>
<reference evidence="5" key="1">
    <citation type="submission" date="2025-08" db="UniProtKB">
        <authorList>
            <consortium name="RefSeq"/>
        </authorList>
    </citation>
    <scope>IDENTIFICATION</scope>
</reference>
<protein>
    <submittedName>
        <fullName evidence="5">Multiple epidermal growth factor-like domains protein 10</fullName>
    </submittedName>
</protein>
<evidence type="ECO:0000313" key="5">
    <source>
        <dbReference type="RefSeq" id="XP_015595696.1"/>
    </source>
</evidence>
<evidence type="ECO:0000313" key="4">
    <source>
        <dbReference type="Proteomes" id="UP000694920"/>
    </source>
</evidence>
<feature type="domain" description="EGF-like" evidence="3">
    <location>
        <begin position="65"/>
        <end position="104"/>
    </location>
</feature>
<evidence type="ECO:0000259" key="3">
    <source>
        <dbReference type="PROSITE" id="PS50026"/>
    </source>
</evidence>
<dbReference type="AlphaFoldDB" id="A0AAJ7BVZ9"/>
<dbReference type="Pfam" id="PF00008">
    <property type="entry name" value="EGF"/>
    <property type="match status" value="1"/>
</dbReference>
<evidence type="ECO:0000256" key="2">
    <source>
        <dbReference type="SAM" id="SignalP"/>
    </source>
</evidence>
<proteinExistence type="predicted"/>
<organism evidence="4 5">
    <name type="scientific">Cephus cinctus</name>
    <name type="common">Wheat stem sawfly</name>
    <dbReference type="NCBI Taxonomy" id="211228"/>
    <lineage>
        <taxon>Eukaryota</taxon>
        <taxon>Metazoa</taxon>
        <taxon>Ecdysozoa</taxon>
        <taxon>Arthropoda</taxon>
        <taxon>Hexapoda</taxon>
        <taxon>Insecta</taxon>
        <taxon>Pterygota</taxon>
        <taxon>Neoptera</taxon>
        <taxon>Endopterygota</taxon>
        <taxon>Hymenoptera</taxon>
        <taxon>Cephoidea</taxon>
        <taxon>Cephidae</taxon>
        <taxon>Cephus</taxon>
    </lineage>
</organism>
<gene>
    <name evidence="5" type="primary">LOC107267971</name>
</gene>
<name>A0AAJ7BVZ9_CEPCN</name>
<dbReference type="GeneID" id="107267971"/>
<dbReference type="SMART" id="SM00181">
    <property type="entry name" value="EGF"/>
    <property type="match status" value="1"/>
</dbReference>
<dbReference type="PROSITE" id="PS50026">
    <property type="entry name" value="EGF_3"/>
    <property type="match status" value="1"/>
</dbReference>
<feature type="disulfide bond" evidence="1">
    <location>
        <begin position="74"/>
        <end position="91"/>
    </location>
</feature>